<dbReference type="PANTHER" id="PTHR21569">
    <property type="entry name" value="RIBOSOMAL PROTEIN S9"/>
    <property type="match status" value="1"/>
</dbReference>
<evidence type="ECO:0000256" key="1">
    <source>
        <dbReference type="ARBA" id="ARBA00005251"/>
    </source>
</evidence>
<dbReference type="EMBL" id="MGAT01000025">
    <property type="protein sequence ID" value="OGK52343.1"/>
    <property type="molecule type" value="Genomic_DNA"/>
</dbReference>
<dbReference type="Pfam" id="PF00380">
    <property type="entry name" value="Ribosomal_S9"/>
    <property type="match status" value="1"/>
</dbReference>
<comment type="similarity">
    <text evidence="1 4">Belongs to the universal ribosomal protein uS9 family.</text>
</comment>
<evidence type="ECO:0000256" key="4">
    <source>
        <dbReference type="RuleBase" id="RU003815"/>
    </source>
</evidence>
<evidence type="ECO:0000256" key="3">
    <source>
        <dbReference type="ARBA" id="ARBA00023274"/>
    </source>
</evidence>
<feature type="compositionally biased region" description="Basic residues" evidence="6">
    <location>
        <begin position="131"/>
        <end position="151"/>
    </location>
</feature>
<comment type="caution">
    <text evidence="7">The sequence shown here is derived from an EMBL/GenBank/DDBJ whole genome shotgun (WGS) entry which is preliminary data.</text>
</comment>
<dbReference type="PANTHER" id="PTHR21569:SF1">
    <property type="entry name" value="SMALL RIBOSOMAL SUBUNIT PROTEIN US9M"/>
    <property type="match status" value="1"/>
</dbReference>
<dbReference type="GO" id="GO:0003723">
    <property type="term" value="F:RNA binding"/>
    <property type="evidence" value="ECO:0007669"/>
    <property type="project" value="TreeGrafter"/>
</dbReference>
<dbReference type="InterPro" id="IPR020568">
    <property type="entry name" value="Ribosomal_Su5_D2-typ_SF"/>
</dbReference>
<evidence type="ECO:0000313" key="8">
    <source>
        <dbReference type="Proteomes" id="UP000178857"/>
    </source>
</evidence>
<sequence length="151" mass="16975">MAKKTKNAQYFEGIGRRKFAVARVRLYLVNRSKTAEVNGQSMKAGDCLINDQALATLPLSSWEKNFLLSPLRLTENLERFVVTVMVSGGGKNGQIEAIVHGLARAIELVDRAQYRPILKNQGLLRRDARTRERRKVGTGGKARRVKQSPKR</sequence>
<dbReference type="GO" id="GO:0022627">
    <property type="term" value="C:cytosolic small ribosomal subunit"/>
    <property type="evidence" value="ECO:0007669"/>
    <property type="project" value="TreeGrafter"/>
</dbReference>
<dbReference type="Proteomes" id="UP000178857">
    <property type="component" value="Unassembled WGS sequence"/>
</dbReference>
<dbReference type="AlphaFoldDB" id="A0A1F7J9N7"/>
<keyword evidence="2 4" id="KW-0689">Ribosomal protein</keyword>
<dbReference type="InterPro" id="IPR014721">
    <property type="entry name" value="Ribsml_uS5_D2-typ_fold_subgr"/>
</dbReference>
<evidence type="ECO:0000256" key="6">
    <source>
        <dbReference type="SAM" id="MobiDB-lite"/>
    </source>
</evidence>
<dbReference type="STRING" id="1802069.A2970_00920"/>
<dbReference type="GO" id="GO:0003735">
    <property type="term" value="F:structural constituent of ribosome"/>
    <property type="evidence" value="ECO:0007669"/>
    <property type="project" value="InterPro"/>
</dbReference>
<evidence type="ECO:0000256" key="2">
    <source>
        <dbReference type="ARBA" id="ARBA00022980"/>
    </source>
</evidence>
<name>A0A1F7J9N7_9BACT</name>
<evidence type="ECO:0000256" key="5">
    <source>
        <dbReference type="RuleBase" id="RU003816"/>
    </source>
</evidence>
<organism evidence="7 8">
    <name type="scientific">Candidatus Roizmanbacteria bacterium RIFCSPLOWO2_01_FULL_44_13</name>
    <dbReference type="NCBI Taxonomy" id="1802069"/>
    <lineage>
        <taxon>Bacteria</taxon>
        <taxon>Candidatus Roizmaniibacteriota</taxon>
    </lineage>
</organism>
<feature type="region of interest" description="Disordered" evidence="6">
    <location>
        <begin position="129"/>
        <end position="151"/>
    </location>
</feature>
<keyword evidence="3 4" id="KW-0687">Ribonucleoprotein</keyword>
<accession>A0A1F7J9N7</accession>
<dbReference type="PROSITE" id="PS00360">
    <property type="entry name" value="RIBOSOMAL_S9"/>
    <property type="match status" value="1"/>
</dbReference>
<reference evidence="7 8" key="1">
    <citation type="journal article" date="2016" name="Nat. Commun.">
        <title>Thousands of microbial genomes shed light on interconnected biogeochemical processes in an aquifer system.</title>
        <authorList>
            <person name="Anantharaman K."/>
            <person name="Brown C.T."/>
            <person name="Hug L.A."/>
            <person name="Sharon I."/>
            <person name="Castelle C.J."/>
            <person name="Probst A.J."/>
            <person name="Thomas B.C."/>
            <person name="Singh A."/>
            <person name="Wilkins M.J."/>
            <person name="Karaoz U."/>
            <person name="Brodie E.L."/>
            <person name="Williams K.H."/>
            <person name="Hubbard S.S."/>
            <person name="Banfield J.F."/>
        </authorList>
    </citation>
    <scope>NUCLEOTIDE SEQUENCE [LARGE SCALE GENOMIC DNA]</scope>
</reference>
<dbReference type="GO" id="GO:0006412">
    <property type="term" value="P:translation"/>
    <property type="evidence" value="ECO:0007669"/>
    <property type="project" value="InterPro"/>
</dbReference>
<gene>
    <name evidence="7" type="ORF">A2970_00920</name>
</gene>
<evidence type="ECO:0000313" key="7">
    <source>
        <dbReference type="EMBL" id="OGK52343.1"/>
    </source>
</evidence>
<proteinExistence type="inferred from homology"/>
<dbReference type="InterPro" id="IPR000754">
    <property type="entry name" value="Ribosomal_uS9"/>
</dbReference>
<dbReference type="SUPFAM" id="SSF54211">
    <property type="entry name" value="Ribosomal protein S5 domain 2-like"/>
    <property type="match status" value="1"/>
</dbReference>
<dbReference type="Gene3D" id="3.30.230.10">
    <property type="match status" value="1"/>
</dbReference>
<dbReference type="InterPro" id="IPR020574">
    <property type="entry name" value="Ribosomal_uS9_CS"/>
</dbReference>
<protein>
    <recommendedName>
        <fullName evidence="5">30S ribosomal protein S9</fullName>
    </recommendedName>
</protein>